<feature type="region of interest" description="Disordered" evidence="1">
    <location>
        <begin position="1"/>
        <end position="34"/>
    </location>
</feature>
<protein>
    <submittedName>
        <fullName evidence="2">Uncharacterized protein</fullName>
    </submittedName>
</protein>
<reference evidence="2 3" key="1">
    <citation type="submission" date="2019-12" db="EMBL/GenBank/DDBJ databases">
        <title>Draft Genome Sequence of Bifidobacterium adolescentis ZJ2.</title>
        <authorList>
            <person name="Jin Z."/>
        </authorList>
    </citation>
    <scope>NUCLEOTIDE SEQUENCE [LARGE SCALE GENOMIC DNA]</scope>
    <source>
        <strain evidence="2 3">ZJ2</strain>
    </source>
</reference>
<accession>A0A6I6QY79</accession>
<gene>
    <name evidence="2" type="ORF">F3K97_04920</name>
</gene>
<feature type="compositionally biased region" description="Polar residues" evidence="1">
    <location>
        <begin position="20"/>
        <end position="34"/>
    </location>
</feature>
<sequence>MTEKERPEQAMRSGRHGMRRQTSQPTSATRTSVASAYRQVPTNVPAVGVKGVVWYTDLPGGCPTFTPTHAYDPADNPFYDNLPHDIVEAGSAATVPADRKGLVGAPISLLANWPEGYRLVGMFPSHLPEGVPRVSPMIGGRPTFRRLLVERI</sequence>
<evidence type="ECO:0000256" key="1">
    <source>
        <dbReference type="SAM" id="MobiDB-lite"/>
    </source>
</evidence>
<dbReference type="RefSeq" id="WP_159140584.1">
    <property type="nucleotide sequence ID" value="NZ_CP047129.1"/>
</dbReference>
<evidence type="ECO:0000313" key="3">
    <source>
        <dbReference type="Proteomes" id="UP000464884"/>
    </source>
</evidence>
<name>A0A6I6QY79_BIFAD</name>
<dbReference type="Proteomes" id="UP000464884">
    <property type="component" value="Chromosome"/>
</dbReference>
<dbReference type="EMBL" id="CP047129">
    <property type="protein sequence ID" value="QHB62673.1"/>
    <property type="molecule type" value="Genomic_DNA"/>
</dbReference>
<dbReference type="AlphaFoldDB" id="A0A6I6QY79"/>
<organism evidence="2 3">
    <name type="scientific">Bifidobacterium adolescentis</name>
    <dbReference type="NCBI Taxonomy" id="1680"/>
    <lineage>
        <taxon>Bacteria</taxon>
        <taxon>Bacillati</taxon>
        <taxon>Actinomycetota</taxon>
        <taxon>Actinomycetes</taxon>
        <taxon>Bifidobacteriales</taxon>
        <taxon>Bifidobacteriaceae</taxon>
        <taxon>Bifidobacterium</taxon>
    </lineage>
</organism>
<evidence type="ECO:0000313" key="2">
    <source>
        <dbReference type="EMBL" id="QHB62673.1"/>
    </source>
</evidence>
<proteinExistence type="predicted"/>